<keyword evidence="4" id="KW-1185">Reference proteome</keyword>
<evidence type="ECO:0000313" key="4">
    <source>
        <dbReference type="Proteomes" id="UP000318416"/>
    </source>
</evidence>
<gene>
    <name evidence="3" type="ORF">FB465_4540</name>
</gene>
<evidence type="ECO:0000259" key="2">
    <source>
        <dbReference type="Pfam" id="PF09992"/>
    </source>
</evidence>
<accession>A0A561EUX6</accession>
<evidence type="ECO:0000256" key="1">
    <source>
        <dbReference type="SAM" id="MobiDB-lite"/>
    </source>
</evidence>
<dbReference type="InterPro" id="IPR018711">
    <property type="entry name" value="NAGPA"/>
</dbReference>
<proteinExistence type="predicted"/>
<dbReference type="AlphaFoldDB" id="A0A561EUX6"/>
<feature type="region of interest" description="Disordered" evidence="1">
    <location>
        <begin position="382"/>
        <end position="431"/>
    </location>
</feature>
<reference evidence="3 4" key="1">
    <citation type="submission" date="2019-06" db="EMBL/GenBank/DDBJ databases">
        <title>Sequencing the genomes of 1000 actinobacteria strains.</title>
        <authorList>
            <person name="Klenk H.-P."/>
        </authorList>
    </citation>
    <scope>NUCLEOTIDE SEQUENCE [LARGE SCALE GENOMIC DNA]</scope>
    <source>
        <strain evidence="3 4">DSM 41649</strain>
    </source>
</reference>
<comment type="caution">
    <text evidence="3">The sequence shown here is derived from an EMBL/GenBank/DDBJ whole genome shotgun (WGS) entry which is preliminary data.</text>
</comment>
<dbReference type="EMBL" id="VIVR01000001">
    <property type="protein sequence ID" value="TWE19423.1"/>
    <property type="molecule type" value="Genomic_DNA"/>
</dbReference>
<dbReference type="Pfam" id="PF09992">
    <property type="entry name" value="NAGPA"/>
    <property type="match status" value="1"/>
</dbReference>
<name>A0A561EUX6_9ACTN</name>
<dbReference type="PANTHER" id="PTHR40446">
    <property type="entry name" value="N-ACETYLGLUCOSAMINE-1-PHOSPHODIESTER ALPHA-N-ACETYLGLUCOSAMINIDASE"/>
    <property type="match status" value="1"/>
</dbReference>
<evidence type="ECO:0000313" key="3">
    <source>
        <dbReference type="EMBL" id="TWE19423.1"/>
    </source>
</evidence>
<dbReference type="OrthoDB" id="9809781at2"/>
<dbReference type="PANTHER" id="PTHR40446:SF2">
    <property type="entry name" value="N-ACETYLGLUCOSAMINE-1-PHOSPHODIESTER ALPHA-N-ACETYLGLUCOSAMINIDASE"/>
    <property type="match status" value="1"/>
</dbReference>
<dbReference type="Proteomes" id="UP000318416">
    <property type="component" value="Unassembled WGS sequence"/>
</dbReference>
<feature type="compositionally biased region" description="Low complexity" evidence="1">
    <location>
        <begin position="389"/>
        <end position="401"/>
    </location>
</feature>
<feature type="compositionally biased region" description="Low complexity" evidence="1">
    <location>
        <begin position="412"/>
        <end position="421"/>
    </location>
</feature>
<feature type="domain" description="Phosphodiester glycosidase" evidence="2">
    <location>
        <begin position="200"/>
        <end position="374"/>
    </location>
</feature>
<organism evidence="3 4">
    <name type="scientific">Kitasatospora atroaurantiaca</name>
    <dbReference type="NCBI Taxonomy" id="285545"/>
    <lineage>
        <taxon>Bacteria</taxon>
        <taxon>Bacillati</taxon>
        <taxon>Actinomycetota</taxon>
        <taxon>Actinomycetes</taxon>
        <taxon>Kitasatosporales</taxon>
        <taxon>Streptomycetaceae</taxon>
        <taxon>Kitasatospora</taxon>
    </lineage>
</organism>
<protein>
    <submittedName>
        <fullName evidence="3">Uncharacterized protein DUF2233</fullName>
    </submittedName>
</protein>
<sequence length="431" mass="44527">MPALRPRLTGRAGRRVGAALAGAVLLLPAAVPDLTGQARTEHYGLPAGARLTVADVPRQSLRYQLTEAALGPARLTSLGGRLSERESLSALADGAGPAALAAVNGDFFDIHGTGVPLGPVIRDGQVLKASAEPVRAVGTDRDGLLRRGLVRLAGAVSVGGTPYPLGCLNCRSLRPGLTVFTPDWGGAPRPVRARGPVRQLTVSGGRAVDVREGADGRPVPGDGFVLVAVGRAARALSAVPPGAPVAFRAGQDGDGGTPWDLAIGYRGTLLRKGRVPAFPRTHRYEIREPRTALAWDASGRRLWLLTVDGRSAGSAGLTIAETARLLQRLGARNAVMLDGGGSTEMLARTSPGTMAIVNAPSGGSERPVPNGLALVSPQSRFALRRRPSRASGRPSRASGRSDPAATPGAPALLRRSSLLRLATGAPSRPLR</sequence>